<feature type="domain" description="PAC" evidence="11">
    <location>
        <begin position="400"/>
        <end position="454"/>
    </location>
</feature>
<dbReference type="CDD" id="cd00082">
    <property type="entry name" value="HisKA"/>
    <property type="match status" value="1"/>
</dbReference>
<feature type="domain" description="PAS" evidence="10">
    <location>
        <begin position="31"/>
        <end position="104"/>
    </location>
</feature>
<keyword evidence="13" id="KW-1185">Reference proteome</keyword>
<dbReference type="InterPro" id="IPR013656">
    <property type="entry name" value="PAS_4"/>
</dbReference>
<dbReference type="Pfam" id="PF00072">
    <property type="entry name" value="Response_reg"/>
    <property type="match status" value="1"/>
</dbReference>
<dbReference type="SMART" id="SM00086">
    <property type="entry name" value="PAC"/>
    <property type="match status" value="3"/>
</dbReference>
<dbReference type="InterPro" id="IPR000700">
    <property type="entry name" value="PAS-assoc_C"/>
</dbReference>
<gene>
    <name evidence="12" type="ORF">DK419_24310</name>
</gene>
<keyword evidence="5 12" id="KW-0418">Kinase</keyword>
<dbReference type="InterPro" id="IPR001610">
    <property type="entry name" value="PAC"/>
</dbReference>
<protein>
    <recommendedName>
        <fullName evidence="2">histidine kinase</fullName>
        <ecNumber evidence="2">2.7.13.3</ecNumber>
    </recommendedName>
</protein>
<dbReference type="SUPFAM" id="SSF47384">
    <property type="entry name" value="Homodimeric domain of signal transducing histidine kinase"/>
    <property type="match status" value="1"/>
</dbReference>
<dbReference type="InterPro" id="IPR003594">
    <property type="entry name" value="HATPase_dom"/>
</dbReference>
<evidence type="ECO:0000313" key="13">
    <source>
        <dbReference type="Proteomes" id="UP000245444"/>
    </source>
</evidence>
<dbReference type="PROSITE" id="PS50109">
    <property type="entry name" value="HIS_KIN"/>
    <property type="match status" value="1"/>
</dbReference>
<feature type="modified residue" description="4-aspartylphosphate" evidence="6">
    <location>
        <position position="899"/>
    </location>
</feature>
<dbReference type="Gene3D" id="3.30.450.20">
    <property type="entry name" value="PAS domain"/>
    <property type="match status" value="3"/>
</dbReference>
<dbReference type="InterPro" id="IPR013655">
    <property type="entry name" value="PAS_fold_3"/>
</dbReference>
<dbReference type="CDD" id="cd00130">
    <property type="entry name" value="PAS"/>
    <property type="match status" value="3"/>
</dbReference>
<dbReference type="Pfam" id="PF02518">
    <property type="entry name" value="HATPase_c"/>
    <property type="match status" value="1"/>
</dbReference>
<accession>A0A2U8WUR9</accession>
<dbReference type="Pfam" id="PF08447">
    <property type="entry name" value="PAS_3"/>
    <property type="match status" value="1"/>
</dbReference>
<dbReference type="PROSITE" id="PS50113">
    <property type="entry name" value="PAC"/>
    <property type="match status" value="1"/>
</dbReference>
<dbReference type="InterPro" id="IPR035965">
    <property type="entry name" value="PAS-like_dom_sf"/>
</dbReference>
<dbReference type="InterPro" id="IPR011006">
    <property type="entry name" value="CheY-like_superfamily"/>
</dbReference>
<dbReference type="OrthoDB" id="9796100at2"/>
<evidence type="ECO:0000313" key="12">
    <source>
        <dbReference type="EMBL" id="AWN49096.1"/>
    </source>
</evidence>
<dbReference type="Gene3D" id="3.40.50.2300">
    <property type="match status" value="1"/>
</dbReference>
<dbReference type="PANTHER" id="PTHR43065">
    <property type="entry name" value="SENSOR HISTIDINE KINASE"/>
    <property type="match status" value="1"/>
</dbReference>
<organism evidence="12 13">
    <name type="scientific">Methylobacterium terrae</name>
    <dbReference type="NCBI Taxonomy" id="2202827"/>
    <lineage>
        <taxon>Bacteria</taxon>
        <taxon>Pseudomonadati</taxon>
        <taxon>Pseudomonadota</taxon>
        <taxon>Alphaproteobacteria</taxon>
        <taxon>Hyphomicrobiales</taxon>
        <taxon>Methylobacteriaceae</taxon>
        <taxon>Methylobacterium</taxon>
    </lineage>
</organism>
<dbReference type="PROSITE" id="PS50110">
    <property type="entry name" value="RESPONSE_REGULATORY"/>
    <property type="match status" value="1"/>
</dbReference>
<dbReference type="InterPro" id="IPR029016">
    <property type="entry name" value="GAF-like_dom_sf"/>
</dbReference>
<dbReference type="SUPFAM" id="SSF55785">
    <property type="entry name" value="PYP-like sensor domain (PAS domain)"/>
    <property type="match status" value="3"/>
</dbReference>
<dbReference type="SMART" id="SM00387">
    <property type="entry name" value="HATPase_c"/>
    <property type="match status" value="1"/>
</dbReference>
<dbReference type="Gene3D" id="1.10.287.130">
    <property type="match status" value="1"/>
</dbReference>
<dbReference type="PROSITE" id="PS50112">
    <property type="entry name" value="PAS"/>
    <property type="match status" value="3"/>
</dbReference>
<dbReference type="SMART" id="SM00065">
    <property type="entry name" value="GAF"/>
    <property type="match status" value="1"/>
</dbReference>
<dbReference type="SUPFAM" id="SSF55781">
    <property type="entry name" value="GAF domain-like"/>
    <property type="match status" value="1"/>
</dbReference>
<feature type="domain" description="PAS" evidence="10">
    <location>
        <begin position="488"/>
        <end position="536"/>
    </location>
</feature>
<evidence type="ECO:0000259" key="9">
    <source>
        <dbReference type="PROSITE" id="PS50110"/>
    </source>
</evidence>
<evidence type="ECO:0000259" key="11">
    <source>
        <dbReference type="PROSITE" id="PS50113"/>
    </source>
</evidence>
<dbReference type="GO" id="GO:0000155">
    <property type="term" value="F:phosphorelay sensor kinase activity"/>
    <property type="evidence" value="ECO:0007669"/>
    <property type="project" value="InterPro"/>
</dbReference>
<dbReference type="Pfam" id="PF00512">
    <property type="entry name" value="HisKA"/>
    <property type="match status" value="1"/>
</dbReference>
<feature type="domain" description="Response regulatory" evidence="9">
    <location>
        <begin position="848"/>
        <end position="961"/>
    </location>
</feature>
<name>A0A2U8WUR9_9HYPH</name>
<dbReference type="SUPFAM" id="SSF55874">
    <property type="entry name" value="ATPase domain of HSP90 chaperone/DNA topoisomerase II/histidine kinase"/>
    <property type="match status" value="1"/>
</dbReference>
<evidence type="ECO:0000256" key="1">
    <source>
        <dbReference type="ARBA" id="ARBA00000085"/>
    </source>
</evidence>
<dbReference type="InterPro" id="IPR000014">
    <property type="entry name" value="PAS"/>
</dbReference>
<evidence type="ECO:0000256" key="7">
    <source>
        <dbReference type="SAM" id="Coils"/>
    </source>
</evidence>
<keyword evidence="7" id="KW-0175">Coiled coil</keyword>
<comment type="catalytic activity">
    <reaction evidence="1">
        <text>ATP + protein L-histidine = ADP + protein N-phospho-L-histidine.</text>
        <dbReference type="EC" id="2.7.13.3"/>
    </reaction>
</comment>
<dbReference type="InterPro" id="IPR003018">
    <property type="entry name" value="GAF"/>
</dbReference>
<sequence>MPEREVSLLSREELEAEVRQLRERARSGSMDAARQNAVFESTLDFAIVVTDRQGTITGWNSGSEHVMGWTAEEMRGQDAARFFTPEDRANGRVTYEMETALKNGRAQDERWHLKQGEERFWASGEMMPLRDEEDRHIGFVKIMRDRTGEHLAGMALRAGEHRRQALLELSDQLAEHDHDAASLADVAIGILGRALDVQLVGYGLVDREAETIDVERDWTSGDAHSIAGTHRFSDFGSHIEDIKRGETVVVGDARTDPRTSARADALEAISARAFVNTPVVEHGRLVSLLFVCSATPRTWTNDELVFIREVAARIRTATARKQAETALRASEAELRLVADALPVLVAFIDRSLTYRFANAAYQAWFGRPPETVLGRTVLDLVGEDGLALRREGIERALDGEVVEMDLDWPWADGRRRIAAIRYTPRRDASGSVDGFYVFVQDVTDLRDAAALLAARADTLAREVAERTADRNALWELSNDLMLRCTFAGAITAVNPAWTETLGWREAELLGRNLFDLIHPDDMAHTIEGARELSEGVGHARFDNRYRHRDGSYRWISWTTRPGGGLINAVGRDITAEKEQAKALEATAEALRQSQKMEAVGQLTGGVAHDFNNLLTIIRSSVDFLRRPNLPEERRKRYMDAVSDTVERAAKLTGQLLAFARRQALKPEVVSVGDRLRGVADMLDTVTGARVRVVTELPEHPCFIEADVSQFETALVNMAVNARDAMEGEGTLTLRLTCGLAMPPIRGHGGGPGPFAKIELSDTGTGITEEDLTRIFEPFFTTKEVGKGTGLGLSQVFGFAKQSGGDVSVQSVVGEGTTFALYLPEVAAPMDPVSDIEETGPAPDGRGLRVLVVEDNIEVGKFATQILEDLGYRTEWAANAEAALERLGSDGDGFDVVFSDVVMPGMGGIAMAEELRRRLPTMPVLLASGYSHVLAQHGTHGFELLHKPYSADQLSRMLRRLIHSHQRRR</sequence>
<feature type="domain" description="PAS" evidence="10">
    <location>
        <begin position="330"/>
        <end position="400"/>
    </location>
</feature>
<dbReference type="InterPro" id="IPR036890">
    <property type="entry name" value="HATPase_C_sf"/>
</dbReference>
<evidence type="ECO:0000256" key="3">
    <source>
        <dbReference type="ARBA" id="ARBA00022553"/>
    </source>
</evidence>
<reference evidence="12 13" key="1">
    <citation type="submission" date="2018-05" db="EMBL/GenBank/DDBJ databases">
        <title>Complete Genome Sequence of Methylobacterium sp. 17Sr1-28.</title>
        <authorList>
            <person name="Srinivasan S."/>
        </authorList>
    </citation>
    <scope>NUCLEOTIDE SEQUENCE [LARGE SCALE GENOMIC DNA]</scope>
    <source>
        <strain evidence="12 13">17Sr1-28</strain>
    </source>
</reference>
<dbReference type="InterPro" id="IPR003661">
    <property type="entry name" value="HisK_dim/P_dom"/>
</dbReference>
<evidence type="ECO:0000256" key="6">
    <source>
        <dbReference type="PROSITE-ProRule" id="PRU00169"/>
    </source>
</evidence>
<dbReference type="SMART" id="SM00448">
    <property type="entry name" value="REC"/>
    <property type="match status" value="1"/>
</dbReference>
<dbReference type="SUPFAM" id="SSF52172">
    <property type="entry name" value="CheY-like"/>
    <property type="match status" value="1"/>
</dbReference>
<dbReference type="Gene3D" id="3.30.565.10">
    <property type="entry name" value="Histidine kinase-like ATPase, C-terminal domain"/>
    <property type="match status" value="1"/>
</dbReference>
<evidence type="ECO:0000259" key="8">
    <source>
        <dbReference type="PROSITE" id="PS50109"/>
    </source>
</evidence>
<evidence type="ECO:0000256" key="5">
    <source>
        <dbReference type="ARBA" id="ARBA00022777"/>
    </source>
</evidence>
<feature type="coiled-coil region" evidence="7">
    <location>
        <begin position="4"/>
        <end position="31"/>
    </location>
</feature>
<dbReference type="PRINTS" id="PR00344">
    <property type="entry name" value="BCTRLSENSOR"/>
</dbReference>
<dbReference type="AlphaFoldDB" id="A0A2U8WUR9"/>
<dbReference type="EC" id="2.7.13.3" evidence="2"/>
<dbReference type="PANTHER" id="PTHR43065:SF49">
    <property type="entry name" value="HISTIDINE KINASE"/>
    <property type="match status" value="1"/>
</dbReference>
<dbReference type="Pfam" id="PF08448">
    <property type="entry name" value="PAS_4"/>
    <property type="match status" value="2"/>
</dbReference>
<dbReference type="InterPro" id="IPR001789">
    <property type="entry name" value="Sig_transdc_resp-reg_receiver"/>
</dbReference>
<dbReference type="InterPro" id="IPR036097">
    <property type="entry name" value="HisK_dim/P_sf"/>
</dbReference>
<dbReference type="NCBIfam" id="TIGR00229">
    <property type="entry name" value="sensory_box"/>
    <property type="match status" value="3"/>
</dbReference>
<dbReference type="Proteomes" id="UP000245444">
    <property type="component" value="Chromosome"/>
</dbReference>
<feature type="domain" description="Histidine kinase" evidence="8">
    <location>
        <begin position="605"/>
        <end position="826"/>
    </location>
</feature>
<evidence type="ECO:0000256" key="2">
    <source>
        <dbReference type="ARBA" id="ARBA00012438"/>
    </source>
</evidence>
<keyword evidence="4" id="KW-0808">Transferase</keyword>
<dbReference type="Gene3D" id="3.30.450.40">
    <property type="match status" value="1"/>
</dbReference>
<dbReference type="EMBL" id="CP029553">
    <property type="protein sequence ID" value="AWN49096.1"/>
    <property type="molecule type" value="Genomic_DNA"/>
</dbReference>
<dbReference type="RefSeq" id="WP_109961375.1">
    <property type="nucleotide sequence ID" value="NZ_CP029553.1"/>
</dbReference>
<dbReference type="SMART" id="SM00091">
    <property type="entry name" value="PAS"/>
    <property type="match status" value="3"/>
</dbReference>
<evidence type="ECO:0000256" key="4">
    <source>
        <dbReference type="ARBA" id="ARBA00022679"/>
    </source>
</evidence>
<proteinExistence type="predicted"/>
<dbReference type="Pfam" id="PF01590">
    <property type="entry name" value="GAF"/>
    <property type="match status" value="1"/>
</dbReference>
<evidence type="ECO:0000259" key="10">
    <source>
        <dbReference type="PROSITE" id="PS50112"/>
    </source>
</evidence>
<dbReference type="InterPro" id="IPR005467">
    <property type="entry name" value="His_kinase_dom"/>
</dbReference>
<dbReference type="KEGG" id="mtea:DK419_24310"/>
<dbReference type="InterPro" id="IPR004358">
    <property type="entry name" value="Sig_transdc_His_kin-like_C"/>
</dbReference>
<keyword evidence="3 6" id="KW-0597">Phosphoprotein</keyword>
<dbReference type="SMART" id="SM00388">
    <property type="entry name" value="HisKA"/>
    <property type="match status" value="1"/>
</dbReference>